<keyword evidence="3" id="KW-1185">Reference proteome</keyword>
<evidence type="ECO:0000313" key="2">
    <source>
        <dbReference type="EMBL" id="CAH1781417.1"/>
    </source>
</evidence>
<dbReference type="Pfam" id="PF25431">
    <property type="entry name" value="zf-C17orf113"/>
    <property type="match status" value="1"/>
</dbReference>
<evidence type="ECO:0000259" key="1">
    <source>
        <dbReference type="Pfam" id="PF25431"/>
    </source>
</evidence>
<dbReference type="Proteomes" id="UP000749559">
    <property type="component" value="Unassembled WGS sequence"/>
</dbReference>
<sequence>VPLSVFFRNFTFDIFEIFVFLSIFSETTHIYDMEKTKKRKYLPKWEFGRPWLAHRGDKMFCITCEKVSKFAPNSVNIKNNAFIVGSTTMKLESIIQHETSKSHKTATIILKHRQNPTSAPATYLPTYYHGVI</sequence>
<reference evidence="2" key="1">
    <citation type="submission" date="2022-03" db="EMBL/GenBank/DDBJ databases">
        <authorList>
            <person name="Martin C."/>
        </authorList>
    </citation>
    <scope>NUCLEOTIDE SEQUENCE</scope>
</reference>
<dbReference type="InterPro" id="IPR057456">
    <property type="entry name" value="Znf_C17orf113"/>
</dbReference>
<dbReference type="EMBL" id="CAIIXF020000004">
    <property type="protein sequence ID" value="CAH1781417.1"/>
    <property type="molecule type" value="Genomic_DNA"/>
</dbReference>
<dbReference type="AlphaFoldDB" id="A0A8J1Y1M7"/>
<name>A0A8J1Y1M7_OWEFU</name>
<feature type="non-terminal residue" evidence="2">
    <location>
        <position position="1"/>
    </location>
</feature>
<feature type="domain" description="C17orf113 probable zinc finger" evidence="1">
    <location>
        <begin position="51"/>
        <end position="108"/>
    </location>
</feature>
<gene>
    <name evidence="2" type="ORF">OFUS_LOCUS7997</name>
</gene>
<comment type="caution">
    <text evidence="2">The sequence shown here is derived from an EMBL/GenBank/DDBJ whole genome shotgun (WGS) entry which is preliminary data.</text>
</comment>
<protein>
    <recommendedName>
        <fullName evidence="1">C17orf113 probable zinc finger domain-containing protein</fullName>
    </recommendedName>
</protein>
<accession>A0A8J1Y1M7</accession>
<organism evidence="2 3">
    <name type="scientific">Owenia fusiformis</name>
    <name type="common">Polychaete worm</name>
    <dbReference type="NCBI Taxonomy" id="6347"/>
    <lineage>
        <taxon>Eukaryota</taxon>
        <taxon>Metazoa</taxon>
        <taxon>Spiralia</taxon>
        <taxon>Lophotrochozoa</taxon>
        <taxon>Annelida</taxon>
        <taxon>Polychaeta</taxon>
        <taxon>Sedentaria</taxon>
        <taxon>Canalipalpata</taxon>
        <taxon>Sabellida</taxon>
        <taxon>Oweniida</taxon>
        <taxon>Oweniidae</taxon>
        <taxon>Owenia</taxon>
    </lineage>
</organism>
<evidence type="ECO:0000313" key="3">
    <source>
        <dbReference type="Proteomes" id="UP000749559"/>
    </source>
</evidence>
<proteinExistence type="predicted"/>